<keyword evidence="3" id="KW-1185">Reference proteome</keyword>
<evidence type="ECO:0000313" key="3">
    <source>
        <dbReference type="Proteomes" id="UP000002313"/>
    </source>
</evidence>
<evidence type="ECO:0000256" key="1">
    <source>
        <dbReference type="SAM" id="Phobius"/>
    </source>
</evidence>
<keyword evidence="2" id="KW-0675">Receptor</keyword>
<reference evidence="2 3" key="1">
    <citation type="journal article" date="2010" name="Nat. Commun.">
        <title>The complete sequence of the smallest known nuclear genome from the microsporidian Encephalitozoon intestinalis.</title>
        <authorList>
            <person name="Corradi N."/>
            <person name="Pombert J.-F."/>
            <person name="Farinelli L."/>
            <person name="Didier E.S."/>
            <person name="Keeling P.J."/>
        </authorList>
    </citation>
    <scope>NUCLEOTIDE SEQUENCE [LARGE SCALE GENOMIC DNA]</scope>
    <source>
        <strain evidence="2 3">ATCC 50506</strain>
    </source>
</reference>
<sequence length="102" mass="12045">MPAEDYASSHEERVHWGFTKILMIVVLYGLSLACIILGLKPLFDMEFEIKSFANLTFVAFHAFYMFSFMAVHKKSHFIFWSITYLFLSGISLLFYFYEDLFL</sequence>
<evidence type="ECO:0000313" key="2">
    <source>
        <dbReference type="EMBL" id="ADM10925.1"/>
    </source>
</evidence>
<dbReference type="RefSeq" id="XP_003072285.1">
    <property type="nucleotide sequence ID" value="XM_003072239.1"/>
</dbReference>
<accession>E0S5E0</accession>
<name>E0S5E0_ENCIT</name>
<proteinExistence type="predicted"/>
<dbReference type="GeneID" id="9698643"/>
<feature type="transmembrane region" description="Helical" evidence="1">
    <location>
        <begin position="77"/>
        <end position="97"/>
    </location>
</feature>
<gene>
    <name evidence="2" type="ORF">Eint_010620</name>
</gene>
<reference evidence="2 3" key="2">
    <citation type="journal article" date="2012" name="Proc. Natl. Acad. Sci. U.S.A.">
        <title>Gain and loss of multiple functionally related, horizontally transferred genes in the reduced genomes of two microsporidian parasites.</title>
        <authorList>
            <person name="Pombert J.-F."/>
            <person name="Selman M."/>
            <person name="Burki F."/>
            <person name="Bardell F.T."/>
            <person name="Farinelli L."/>
            <person name="Solter L.F."/>
            <person name="Whitman D.W."/>
            <person name="Weiss L.M."/>
            <person name="Corradi N."/>
            <person name="Keeling P.J."/>
        </authorList>
    </citation>
    <scope>NUCLEOTIDE SEQUENCE [LARGE SCALE GENOMIC DNA]</scope>
    <source>
        <strain evidence="2 3">ATCC 50506</strain>
    </source>
</reference>
<dbReference type="VEuPathDB" id="MicrosporidiaDB:Eint_010620"/>
<dbReference type="Proteomes" id="UP000002313">
    <property type="component" value="Chromosome I"/>
</dbReference>
<protein>
    <submittedName>
        <fullName evidence="2">Leptin receptor</fullName>
    </submittedName>
</protein>
<dbReference type="KEGG" id="ein:Eint_010620"/>
<feature type="transmembrane region" description="Helical" evidence="1">
    <location>
        <begin position="20"/>
        <end position="39"/>
    </location>
</feature>
<feature type="transmembrane region" description="Helical" evidence="1">
    <location>
        <begin position="51"/>
        <end position="71"/>
    </location>
</feature>
<organism evidence="2 3">
    <name type="scientific">Encephalitozoon intestinalis (strain ATCC 50506)</name>
    <name type="common">Microsporidian parasite</name>
    <name type="synonym">Septata intestinalis</name>
    <dbReference type="NCBI Taxonomy" id="876142"/>
    <lineage>
        <taxon>Eukaryota</taxon>
        <taxon>Fungi</taxon>
        <taxon>Fungi incertae sedis</taxon>
        <taxon>Microsporidia</taxon>
        <taxon>Unikaryonidae</taxon>
        <taxon>Encephalitozoon</taxon>
    </lineage>
</organism>
<dbReference type="HOGENOM" id="CLU_178976_0_0_1"/>
<dbReference type="EMBL" id="CP001942">
    <property type="protein sequence ID" value="ADM10925.1"/>
    <property type="molecule type" value="Genomic_DNA"/>
</dbReference>
<keyword evidence="1" id="KW-0472">Membrane</keyword>
<dbReference type="OrthoDB" id="2192716at2759"/>
<keyword evidence="1" id="KW-1133">Transmembrane helix</keyword>
<dbReference type="AlphaFoldDB" id="E0S5E0"/>
<keyword evidence="1" id="KW-0812">Transmembrane</keyword>